<proteinExistence type="predicted"/>
<dbReference type="AlphaFoldDB" id="A0A0F5YDE4"/>
<feature type="compositionally biased region" description="Polar residues" evidence="1">
    <location>
        <begin position="134"/>
        <end position="148"/>
    </location>
</feature>
<comment type="caution">
    <text evidence="2">The sequence shown here is derived from an EMBL/GenBank/DDBJ whole genome shotgun (WGS) entry which is preliminary data.</text>
</comment>
<dbReference type="Proteomes" id="UP000033607">
    <property type="component" value="Unassembled WGS sequence"/>
</dbReference>
<evidence type="ECO:0000313" key="2">
    <source>
        <dbReference type="EMBL" id="KKD36768.1"/>
    </source>
</evidence>
<organism evidence="2 3">
    <name type="scientific">Limnoraphis robusta CS-951</name>
    <dbReference type="NCBI Taxonomy" id="1637645"/>
    <lineage>
        <taxon>Bacteria</taxon>
        <taxon>Bacillati</taxon>
        <taxon>Cyanobacteriota</taxon>
        <taxon>Cyanophyceae</taxon>
        <taxon>Oscillatoriophycideae</taxon>
        <taxon>Oscillatoriales</taxon>
        <taxon>Sirenicapillariaceae</taxon>
        <taxon>Limnoraphis</taxon>
    </lineage>
</organism>
<protein>
    <submittedName>
        <fullName evidence="2">Uncharacterized protein</fullName>
    </submittedName>
</protein>
<evidence type="ECO:0000313" key="3">
    <source>
        <dbReference type="Proteomes" id="UP000033607"/>
    </source>
</evidence>
<gene>
    <name evidence="2" type="ORF">WN50_17945</name>
</gene>
<feature type="region of interest" description="Disordered" evidence="1">
    <location>
        <begin position="99"/>
        <end position="148"/>
    </location>
</feature>
<dbReference type="OrthoDB" id="582942at2"/>
<accession>A0A0F5YDE4</accession>
<evidence type="ECO:0000256" key="1">
    <source>
        <dbReference type="SAM" id="MobiDB-lite"/>
    </source>
</evidence>
<sequence length="148" mass="16484">MKSLLSHVKLFGMRLIKVFGLLIVVGVLFSSLNGFSSITTAFAASLTPEADYYQVYGVNNQSQSNKNLDLDSAANRSEEAADKIYQGLDKTKDFIGKTEPRKQVIEKARDHASNRLKEQSERAKSADNPDSLDPNEQNFLKNIQSNKN</sequence>
<name>A0A0F5YDE4_9CYAN</name>
<reference evidence="2 3" key="1">
    <citation type="submission" date="2015-06" db="EMBL/GenBank/DDBJ databases">
        <title>Draft genome assembly of filamentous brackish cyanobacterium Limnoraphis robusta strain CS-951.</title>
        <authorList>
            <person name="Willis A."/>
            <person name="Parks M."/>
            <person name="Burford M.A."/>
        </authorList>
    </citation>
    <scope>NUCLEOTIDE SEQUENCE [LARGE SCALE GENOMIC DNA]</scope>
    <source>
        <strain evidence="2 3">CS-951</strain>
    </source>
</reference>
<feature type="compositionally biased region" description="Basic and acidic residues" evidence="1">
    <location>
        <begin position="99"/>
        <end position="127"/>
    </location>
</feature>
<dbReference type="EMBL" id="LATL02000009">
    <property type="protein sequence ID" value="KKD36768.1"/>
    <property type="molecule type" value="Genomic_DNA"/>
</dbReference>
<dbReference type="RefSeq" id="WP_046279948.1">
    <property type="nucleotide sequence ID" value="NZ_LATL02000009.1"/>
</dbReference>